<dbReference type="GO" id="GO:0008203">
    <property type="term" value="P:cholesterol metabolic process"/>
    <property type="evidence" value="ECO:0007669"/>
    <property type="project" value="InterPro"/>
</dbReference>
<dbReference type="InterPro" id="IPR036922">
    <property type="entry name" value="Rieske_2Fe-2S_sf"/>
</dbReference>
<dbReference type="GO" id="GO:0004497">
    <property type="term" value="F:monooxygenase activity"/>
    <property type="evidence" value="ECO:0007669"/>
    <property type="project" value="UniProtKB-ARBA"/>
</dbReference>
<evidence type="ECO:0000256" key="8">
    <source>
        <dbReference type="ARBA" id="ARBA00023221"/>
    </source>
</evidence>
<keyword evidence="7" id="KW-0411">Iron-sulfur</keyword>
<dbReference type="InterPro" id="IPR050584">
    <property type="entry name" value="Cholesterol_7-desaturase"/>
</dbReference>
<protein>
    <recommendedName>
        <fullName evidence="9">Rieske-type oxygenase</fullName>
    </recommendedName>
</protein>
<comment type="cofactor">
    <cofactor evidence="1">
        <name>Fe cation</name>
        <dbReference type="ChEBI" id="CHEBI:24875"/>
    </cofactor>
</comment>
<evidence type="ECO:0000256" key="3">
    <source>
        <dbReference type="ARBA" id="ARBA00022723"/>
    </source>
</evidence>
<feature type="domain" description="Rieske" evidence="11">
    <location>
        <begin position="12"/>
        <end position="114"/>
    </location>
</feature>
<dbReference type="GO" id="GO:0005737">
    <property type="term" value="C:cytoplasm"/>
    <property type="evidence" value="ECO:0007669"/>
    <property type="project" value="TreeGrafter"/>
</dbReference>
<keyword evidence="2" id="KW-0001">2Fe-2S</keyword>
<dbReference type="GO" id="GO:0051537">
    <property type="term" value="F:2 iron, 2 sulfur cluster binding"/>
    <property type="evidence" value="ECO:0007669"/>
    <property type="project" value="UniProtKB-KW"/>
</dbReference>
<evidence type="ECO:0000313" key="12">
    <source>
        <dbReference type="EMBL" id="EUA57363.1"/>
    </source>
</evidence>
<dbReference type="SUPFAM" id="SSF50022">
    <property type="entry name" value="ISP domain"/>
    <property type="match status" value="1"/>
</dbReference>
<evidence type="ECO:0000313" key="13">
    <source>
        <dbReference type="Proteomes" id="UP000020825"/>
    </source>
</evidence>
<evidence type="ECO:0000256" key="2">
    <source>
        <dbReference type="ARBA" id="ARBA00022714"/>
    </source>
</evidence>
<dbReference type="SUPFAM" id="SSF55961">
    <property type="entry name" value="Bet v1-like"/>
    <property type="match status" value="1"/>
</dbReference>
<keyword evidence="8" id="KW-0753">Steroid metabolism</keyword>
<keyword evidence="5" id="KW-0560">Oxidoreductase</keyword>
<evidence type="ECO:0000256" key="1">
    <source>
        <dbReference type="ARBA" id="ARBA00001962"/>
    </source>
</evidence>
<dbReference type="GO" id="GO:0046872">
    <property type="term" value="F:metal ion binding"/>
    <property type="evidence" value="ECO:0007669"/>
    <property type="project" value="UniProtKB-KW"/>
</dbReference>
<proteinExistence type="predicted"/>
<evidence type="ECO:0000256" key="9">
    <source>
        <dbReference type="ARBA" id="ARBA00030944"/>
    </source>
</evidence>
<evidence type="ECO:0000256" key="5">
    <source>
        <dbReference type="ARBA" id="ARBA00023002"/>
    </source>
</evidence>
<keyword evidence="8" id="KW-0443">Lipid metabolism</keyword>
<dbReference type="Proteomes" id="UP000020825">
    <property type="component" value="Unassembled WGS sequence"/>
</dbReference>
<evidence type="ECO:0000256" key="10">
    <source>
        <dbReference type="ARBA" id="ARBA00046982"/>
    </source>
</evidence>
<evidence type="ECO:0000256" key="4">
    <source>
        <dbReference type="ARBA" id="ARBA00022963"/>
    </source>
</evidence>
<dbReference type="InterPro" id="IPR017941">
    <property type="entry name" value="Rieske_2Fe-2S"/>
</dbReference>
<dbReference type="Gene3D" id="3.90.380.10">
    <property type="entry name" value="Naphthalene 1,2-dioxygenase Alpha Subunit, Chain A, domain 1"/>
    <property type="match status" value="1"/>
</dbReference>
<dbReference type="EMBL" id="JAOG01000001">
    <property type="protein sequence ID" value="EUA57363.1"/>
    <property type="molecule type" value="Genomic_DNA"/>
</dbReference>
<dbReference type="Gene3D" id="2.102.10.10">
    <property type="entry name" value="Rieske [2Fe-2S] iron-sulphur domain"/>
    <property type="match status" value="1"/>
</dbReference>
<dbReference type="Pfam" id="PF19298">
    <property type="entry name" value="KshA_C"/>
    <property type="match status" value="1"/>
</dbReference>
<evidence type="ECO:0000256" key="7">
    <source>
        <dbReference type="ARBA" id="ARBA00023014"/>
    </source>
</evidence>
<dbReference type="GO" id="GO:0016042">
    <property type="term" value="P:lipid catabolic process"/>
    <property type="evidence" value="ECO:0007669"/>
    <property type="project" value="UniProtKB-KW"/>
</dbReference>
<keyword evidence="6" id="KW-0408">Iron</keyword>
<comment type="subunit">
    <text evidence="10">Homotrimer. The two-component system 3-ketosteroid-9-alpha-monooxygenase is composed of an oxygenase component KshA and a reductase component KshB.</text>
</comment>
<dbReference type="PROSITE" id="PS51296">
    <property type="entry name" value="RIESKE"/>
    <property type="match status" value="1"/>
</dbReference>
<comment type="caution">
    <text evidence="12">The sequence shown here is derived from an EMBL/GenBank/DDBJ whole genome shotgun (WGS) entry which is preliminary data.</text>
</comment>
<dbReference type="PANTHER" id="PTHR21266:SF60">
    <property type="entry name" value="3-KETOSTEROID-9-ALPHA-MONOOXYGENASE, OXYGENASE COMPONENT"/>
    <property type="match status" value="1"/>
</dbReference>
<reference evidence="12 13" key="1">
    <citation type="submission" date="2013-12" db="EMBL/GenBank/DDBJ databases">
        <authorList>
            <person name="Zelazny A."/>
            <person name="Olivier K."/>
            <person name="Holland S."/>
            <person name="Lenaerts A."/>
            <person name="Ordway D."/>
            <person name="DeGroote M.A."/>
            <person name="Parker T."/>
            <person name="Sizemore C."/>
            <person name="Tallon L.J."/>
            <person name="Sadzewicz L.K."/>
            <person name="Sengamalay N."/>
            <person name="Fraser C.M."/>
            <person name="Hine E."/>
            <person name="Shefchek K.A."/>
            <person name="Das S.P."/>
            <person name="Tettelin H."/>
        </authorList>
    </citation>
    <scope>NUCLEOTIDE SEQUENCE [LARGE SCALE GENOMIC DNA]</scope>
    <source>
        <strain evidence="12 13">1956</strain>
    </source>
</reference>
<gene>
    <name evidence="12" type="ORF">I550_0488</name>
</gene>
<dbReference type="PATRIC" id="fig|1299331.3.peg.475"/>
<evidence type="ECO:0000259" key="11">
    <source>
        <dbReference type="PROSITE" id="PS51296"/>
    </source>
</evidence>
<dbReference type="PANTHER" id="PTHR21266">
    <property type="entry name" value="IRON-SULFUR DOMAIN CONTAINING PROTEIN"/>
    <property type="match status" value="1"/>
</dbReference>
<evidence type="ECO:0000256" key="6">
    <source>
        <dbReference type="ARBA" id="ARBA00023004"/>
    </source>
</evidence>
<keyword evidence="3" id="KW-0479">Metal-binding</keyword>
<sequence>MGERLPSPFGWFAIGVSSDYAPGHAVPAKWFDQDLVVFRSEDGTLAALDAYCRHLGAHLGYGGTVSEGSITCPFHGYRWAADGTCLSVPYGNRMAPGVRVPTVPVVEQDGVVLLWRGSGDEPTWHMPRLFDGQRWTAPQVTRRTIRSHPQEIMENGVDFAHFLFIHQTHIVEPKTNLRVDGHVFEFTCESAPDAVEPELRLPDGVPLEGRIFLYGAGFGGNMMMPKGMPIQAMQRVYATPVGDDEVSLIIMVNIRIDEGCDEPTADALMPTLSSEVFDQLDRDIVI</sequence>
<organism evidence="12 13">
    <name type="scientific">Mycobacterium intracellulare 1956</name>
    <dbReference type="NCBI Taxonomy" id="1299331"/>
    <lineage>
        <taxon>Bacteria</taxon>
        <taxon>Bacillati</taxon>
        <taxon>Actinomycetota</taxon>
        <taxon>Actinomycetes</taxon>
        <taxon>Mycobacteriales</taxon>
        <taxon>Mycobacteriaceae</taxon>
        <taxon>Mycobacterium</taxon>
        <taxon>Mycobacterium avium complex (MAC)</taxon>
    </lineage>
</organism>
<keyword evidence="4" id="KW-0442">Lipid degradation</keyword>
<accession>X8CPI1</accession>
<name>X8CPI1_MYCIT</name>
<dbReference type="InterPro" id="IPR045605">
    <property type="entry name" value="KshA-like_C"/>
</dbReference>
<dbReference type="AlphaFoldDB" id="X8CPI1"/>
<dbReference type="Pfam" id="PF00355">
    <property type="entry name" value="Rieske"/>
    <property type="match status" value="1"/>
</dbReference>
<dbReference type="GO" id="GO:0016705">
    <property type="term" value="F:oxidoreductase activity, acting on paired donors, with incorporation or reduction of molecular oxygen"/>
    <property type="evidence" value="ECO:0007669"/>
    <property type="project" value="UniProtKB-ARBA"/>
</dbReference>